<accession>A0AC61U8W4</accession>
<evidence type="ECO:0000313" key="2">
    <source>
        <dbReference type="Proteomes" id="UP001059663"/>
    </source>
</evidence>
<reference evidence="1" key="1">
    <citation type="submission" date="2021-11" db="EMBL/GenBank/DDBJ databases">
        <title>Study of the species diversity of bacterial strains isolated from a unique natural object - Shulgan-Tash cave (Bashkiria).</title>
        <authorList>
            <person name="Sazanova A.L."/>
            <person name="Chirak E.R."/>
            <person name="Safronova V.I."/>
        </authorList>
    </citation>
    <scope>NUCLEOTIDE SEQUENCE</scope>
    <source>
        <strain evidence="1">P1</strain>
    </source>
</reference>
<proteinExistence type="predicted"/>
<protein>
    <submittedName>
        <fullName evidence="1">Carboxypeptidase-like regulatory domain-containing protein</fullName>
    </submittedName>
</protein>
<dbReference type="EMBL" id="CP087977">
    <property type="protein sequence ID" value="UUZ46379.1"/>
    <property type="molecule type" value="Genomic_DNA"/>
</dbReference>
<gene>
    <name evidence="1" type="ORF">LP422_15440</name>
</gene>
<sequence length="155" mass="16336">MGGRGSHMDWSHTDSAGDFSVATGGPIRHLLVATAPGWSPVSAYVDLTDSQRLSPFVMTDRLTVSGKVTDERGRLRPGASVVITKRTGGSVSWVRTDDEGRYRLPLPAAGSYDLTAVDRGVGTSRSQILTVGGQSLTVDLQLDQPGSLPGPVESD</sequence>
<dbReference type="Proteomes" id="UP001059663">
    <property type="component" value="Chromosome"/>
</dbReference>
<evidence type="ECO:0000313" key="1">
    <source>
        <dbReference type="EMBL" id="UUZ46379.1"/>
    </source>
</evidence>
<name>A0AC61U8W4_9MICO</name>
<organism evidence="1 2">
    <name type="scientific">Janibacter limosus</name>
    <dbReference type="NCBI Taxonomy" id="53458"/>
    <lineage>
        <taxon>Bacteria</taxon>
        <taxon>Bacillati</taxon>
        <taxon>Actinomycetota</taxon>
        <taxon>Actinomycetes</taxon>
        <taxon>Micrococcales</taxon>
        <taxon>Intrasporangiaceae</taxon>
        <taxon>Janibacter</taxon>
    </lineage>
</organism>